<keyword evidence="4" id="KW-1185">Reference proteome</keyword>
<dbReference type="Pfam" id="PF03848">
    <property type="entry name" value="TehB"/>
    <property type="match status" value="1"/>
</dbReference>
<reference evidence="3 4" key="1">
    <citation type="journal article" date="2018" name="ISME J.">
        <title>Endosymbiont genomes yield clues of tubeworm success.</title>
        <authorList>
            <person name="Li Y."/>
            <person name="Liles M.R."/>
            <person name="Halanych K.M."/>
        </authorList>
    </citation>
    <scope>NUCLEOTIDE SEQUENCE [LARGE SCALE GENOMIC DNA]</scope>
    <source>
        <strain evidence="3">A1464</strain>
    </source>
</reference>
<evidence type="ECO:0000313" key="3">
    <source>
        <dbReference type="EMBL" id="RDH82844.1"/>
    </source>
</evidence>
<protein>
    <submittedName>
        <fullName evidence="3">SAM-dependent methyltransferase</fullName>
    </submittedName>
</protein>
<proteinExistence type="predicted"/>
<dbReference type="SUPFAM" id="SSF53335">
    <property type="entry name" value="S-adenosyl-L-methionine-dependent methyltransferases"/>
    <property type="match status" value="1"/>
</dbReference>
<evidence type="ECO:0000256" key="1">
    <source>
        <dbReference type="SAM" id="Coils"/>
    </source>
</evidence>
<keyword evidence="3" id="KW-0808">Transferase</keyword>
<dbReference type="EMBL" id="QFXC01000011">
    <property type="protein sequence ID" value="RDH82844.1"/>
    <property type="molecule type" value="Genomic_DNA"/>
</dbReference>
<feature type="coiled-coil region" evidence="1">
    <location>
        <begin position="70"/>
        <end position="97"/>
    </location>
</feature>
<dbReference type="InterPro" id="IPR015985">
    <property type="entry name" value="TehB-like_dom"/>
</dbReference>
<keyword evidence="3" id="KW-0489">Methyltransferase</keyword>
<sequence length="187" mass="21347">MPDWDVVYSEKSIADATPCNVLKENECLLQSGGVALDFASGLAGNSVYLSQKGYEVVAWDKSSIAVNKINEYAEAENLNLKAEMHDLENKLPDVKNKFDVVVVSYFLDRENLRYLFHILKKDGILFYQTFSGEQYQGQGPSRSDFRLKKNELLGVFPDMELLFYQEDDCRSDDTRGRQGQVYFVAKK</sequence>
<dbReference type="CDD" id="cd02440">
    <property type="entry name" value="AdoMet_MTases"/>
    <property type="match status" value="1"/>
</dbReference>
<dbReference type="GO" id="GO:0008168">
    <property type="term" value="F:methyltransferase activity"/>
    <property type="evidence" value="ECO:0007669"/>
    <property type="project" value="UniProtKB-KW"/>
</dbReference>
<accession>A0A370DEP6</accession>
<evidence type="ECO:0000313" key="4">
    <source>
        <dbReference type="Proteomes" id="UP000254266"/>
    </source>
</evidence>
<dbReference type="InterPro" id="IPR029063">
    <property type="entry name" value="SAM-dependent_MTases_sf"/>
</dbReference>
<dbReference type="GO" id="GO:0032259">
    <property type="term" value="P:methylation"/>
    <property type="evidence" value="ECO:0007669"/>
    <property type="project" value="UniProtKB-KW"/>
</dbReference>
<organism evidence="3 4">
    <name type="scientific">endosymbiont of Galathealinum brachiosum</name>
    <dbReference type="NCBI Taxonomy" id="2200906"/>
    <lineage>
        <taxon>Bacteria</taxon>
        <taxon>Pseudomonadati</taxon>
        <taxon>Pseudomonadota</taxon>
        <taxon>Gammaproteobacteria</taxon>
        <taxon>sulfur-oxidizing symbionts</taxon>
    </lineage>
</organism>
<name>A0A370DEP6_9GAMM</name>
<dbReference type="Gene3D" id="3.40.50.150">
    <property type="entry name" value="Vaccinia Virus protein VP39"/>
    <property type="match status" value="1"/>
</dbReference>
<dbReference type="Proteomes" id="UP000254266">
    <property type="component" value="Unassembled WGS sequence"/>
</dbReference>
<gene>
    <name evidence="3" type="ORF">DIZ80_11270</name>
</gene>
<keyword evidence="1" id="KW-0175">Coiled coil</keyword>
<dbReference type="AlphaFoldDB" id="A0A370DEP6"/>
<feature type="domain" description="Tellurite resistance methyltransferase TehB-like" evidence="2">
    <location>
        <begin position="16"/>
        <end position="169"/>
    </location>
</feature>
<comment type="caution">
    <text evidence="3">The sequence shown here is derived from an EMBL/GenBank/DDBJ whole genome shotgun (WGS) entry which is preliminary data.</text>
</comment>
<evidence type="ECO:0000259" key="2">
    <source>
        <dbReference type="Pfam" id="PF03848"/>
    </source>
</evidence>